<dbReference type="EMBL" id="CP001666">
    <property type="protein sequence ID" value="ADK16702.1"/>
    <property type="molecule type" value="Genomic_DNA"/>
</dbReference>
<reference evidence="1" key="1">
    <citation type="submission" date="2009-07" db="EMBL/GenBank/DDBJ databases">
        <authorList>
            <person name="Koepke M."/>
            <person name="Hujer S."/>
            <person name="Held C."/>
            <person name="Wiezer A."/>
            <person name="Liesegang H."/>
            <person name="Ehrenreich A."/>
            <person name="Gottschalk G."/>
            <person name="Duerre P."/>
        </authorList>
    </citation>
    <scope>NUCLEOTIDE SEQUENCE</scope>
    <source>
        <strain evidence="1">DSM 13528</strain>
    </source>
</reference>
<evidence type="ECO:0000313" key="2">
    <source>
        <dbReference type="EMBL" id="OAA89424.1"/>
    </source>
</evidence>
<dbReference type="STRING" id="748727.CLJU_c36610"/>
<dbReference type="PATRIC" id="fig|748727.19.peg.30"/>
<protein>
    <submittedName>
        <fullName evidence="1">Uncharacterized protein</fullName>
    </submittedName>
</protein>
<proteinExistence type="predicted"/>
<organism evidence="1 3">
    <name type="scientific">Clostridium ljungdahlii (strain ATCC 55383 / DSM 13528 / PETC)</name>
    <dbReference type="NCBI Taxonomy" id="748727"/>
    <lineage>
        <taxon>Bacteria</taxon>
        <taxon>Bacillati</taxon>
        <taxon>Bacillota</taxon>
        <taxon>Clostridia</taxon>
        <taxon>Eubacteriales</taxon>
        <taxon>Clostridiaceae</taxon>
        <taxon>Clostridium</taxon>
    </lineage>
</organism>
<reference evidence="2 4" key="3">
    <citation type="journal article" date="2016" name="Biotechnol. Bioeng.">
        <title>Traits of selected Clostridium strains for syngas fermentation to ethanol.</title>
        <authorList>
            <person name="Martin M.E."/>
            <person name="Richter H."/>
            <person name="Saha S."/>
            <person name="Angenent L.T."/>
        </authorList>
    </citation>
    <scope>NUCLEOTIDE SEQUENCE [LARGE SCALE GENOMIC DNA]</scope>
    <source>
        <strain evidence="2 4">PETC</strain>
    </source>
</reference>
<evidence type="ECO:0000313" key="4">
    <source>
        <dbReference type="Proteomes" id="UP000077020"/>
    </source>
</evidence>
<dbReference type="OrthoDB" id="1936056at2"/>
<reference evidence="1 3" key="2">
    <citation type="journal article" date="2010" name="Proc. Natl. Acad. Sci. U.S.A.">
        <title>Clostridium ljungdahlii represents a microbial production platform based on syngas.</title>
        <authorList>
            <person name="Kopke M."/>
            <person name="Held C."/>
            <person name="Hujer S."/>
            <person name="Liesegang H."/>
            <person name="Wiezer A."/>
            <person name="Wollherr A."/>
            <person name="Ehrenreich A."/>
            <person name="Liebl W."/>
            <person name="Gottschalk G."/>
            <person name="Durre P."/>
        </authorList>
    </citation>
    <scope>NUCLEOTIDE SEQUENCE [LARGE SCALE GENOMIC DNA]</scope>
    <source>
        <strain evidence="3">ATCC 55383 / DSM 13528 / PETC</strain>
        <strain evidence="1">DSM 13528</strain>
    </source>
</reference>
<name>D8GTA3_CLOLD</name>
<dbReference type="AlphaFoldDB" id="D8GTA3"/>
<dbReference type="Proteomes" id="UP000077020">
    <property type="component" value="Unassembled WGS sequence"/>
</dbReference>
<accession>D8GTA3</accession>
<evidence type="ECO:0000313" key="3">
    <source>
        <dbReference type="Proteomes" id="UP000001656"/>
    </source>
</evidence>
<dbReference type="HOGENOM" id="CLU_1710073_0_0_9"/>
<dbReference type="EMBL" id="LITS01000001">
    <property type="protein sequence ID" value="OAA89424.1"/>
    <property type="molecule type" value="Genomic_DNA"/>
</dbReference>
<evidence type="ECO:0000313" key="1">
    <source>
        <dbReference type="EMBL" id="ADK16702.1"/>
    </source>
</evidence>
<sequence>MEQVTEIPLKKVTAAQIIRTHNTALKVKIDENIYIGTEYFFLREDLVTIGYANKLKKLINRRELKENTFKDLADIDTYKYSENNKYHFFDSKHKIIVLETEIGDIGVNYNYYSYFKKRNLNFKFNNNRTGFNPIGMFKGNDFVGVIMPTRIKVGEKN</sequence>
<dbReference type="eggNOG" id="ENOG50327HX">
    <property type="taxonomic scope" value="Bacteria"/>
</dbReference>
<dbReference type="RefSeq" id="WP_013240285.1">
    <property type="nucleotide sequence ID" value="NC_014328.1"/>
</dbReference>
<gene>
    <name evidence="1" type="ordered locus">CLJU_c36610</name>
    <name evidence="2" type="ORF">WX45_01256</name>
</gene>
<dbReference type="Proteomes" id="UP000001656">
    <property type="component" value="Chromosome"/>
</dbReference>
<keyword evidence="4" id="KW-1185">Reference proteome</keyword>
<dbReference type="KEGG" id="clj:CLJU_c36610"/>